<keyword evidence="3" id="KW-1185">Reference proteome</keyword>
<organism evidence="2 3">
    <name type="scientific">Sphingomonas hominis</name>
    <dbReference type="NCBI Taxonomy" id="2741495"/>
    <lineage>
        <taxon>Bacteria</taxon>
        <taxon>Pseudomonadati</taxon>
        <taxon>Pseudomonadota</taxon>
        <taxon>Alphaproteobacteria</taxon>
        <taxon>Sphingomonadales</taxon>
        <taxon>Sphingomonadaceae</taxon>
        <taxon>Sphingomonas</taxon>
    </lineage>
</organism>
<evidence type="ECO:0000313" key="2">
    <source>
        <dbReference type="EMBL" id="NTS64691.1"/>
    </source>
</evidence>
<proteinExistence type="predicted"/>
<gene>
    <name evidence="2" type="ORF">HRV97_05925</name>
</gene>
<protein>
    <submittedName>
        <fullName evidence="2">Uncharacterized protein</fullName>
    </submittedName>
</protein>
<dbReference type="RefSeq" id="WP_174192989.1">
    <property type="nucleotide sequence ID" value="NZ_JABULH010000002.1"/>
</dbReference>
<dbReference type="EMBL" id="JABULH010000002">
    <property type="protein sequence ID" value="NTS64691.1"/>
    <property type="molecule type" value="Genomic_DNA"/>
</dbReference>
<evidence type="ECO:0000256" key="1">
    <source>
        <dbReference type="SAM" id="MobiDB-lite"/>
    </source>
</evidence>
<feature type="compositionally biased region" description="Low complexity" evidence="1">
    <location>
        <begin position="27"/>
        <end position="36"/>
    </location>
</feature>
<dbReference type="Proteomes" id="UP000621447">
    <property type="component" value="Unassembled WGS sequence"/>
</dbReference>
<sequence>MAYIDFTSAHDQLLAPAPRHDPVPAGAPASASSASEPASQLSALEWSVVAIARDDRLSSLRAPSRLSVAMGGLFGSRHNPRLADPQLEALRRMAVLSWHHGYTVPTSALTAFTDAGYTMAQYETMLASIAAARVARKQA</sequence>
<accession>A0ABX2JJ04</accession>
<feature type="region of interest" description="Disordered" evidence="1">
    <location>
        <begin position="15"/>
        <end position="36"/>
    </location>
</feature>
<comment type="caution">
    <text evidence="2">The sequence shown here is derived from an EMBL/GenBank/DDBJ whole genome shotgun (WGS) entry which is preliminary data.</text>
</comment>
<reference evidence="2 3" key="1">
    <citation type="submission" date="2020-06" db="EMBL/GenBank/DDBJ databases">
        <title>Sphingomonas hominis sp. nov., a member of the Sphingomonas, isolated from the hair of a 22-year-old girl.</title>
        <authorList>
            <person name="Zhang D.-F."/>
            <person name="Cui X.-W."/>
        </authorList>
    </citation>
    <scope>NUCLEOTIDE SEQUENCE [LARGE SCALE GENOMIC DNA]</scope>
    <source>
        <strain evidence="2 3">HHU CXW</strain>
    </source>
</reference>
<evidence type="ECO:0000313" key="3">
    <source>
        <dbReference type="Proteomes" id="UP000621447"/>
    </source>
</evidence>
<name>A0ABX2JJ04_9SPHN</name>